<accession>A0A8X8Y8W4</accession>
<dbReference type="Proteomes" id="UP000298416">
    <property type="component" value="Unassembled WGS sequence"/>
</dbReference>
<protein>
    <submittedName>
        <fullName evidence="1">Uncharacterized protein</fullName>
    </submittedName>
</protein>
<dbReference type="EMBL" id="PNBA02000004">
    <property type="protein sequence ID" value="KAG6426232.1"/>
    <property type="molecule type" value="Genomic_DNA"/>
</dbReference>
<sequence>MKFLIRIEPRDSGEGRKLQCYIVQTGKPDSFVLTGLVDREGLLLLNRIRDCLVEGNAYTFGIIVTACAKLGALHQGCIEMGLKKGSCNDHGYAPAEEVH</sequence>
<name>A0A8X8Y8W4_SALSN</name>
<evidence type="ECO:0000313" key="2">
    <source>
        <dbReference type="Proteomes" id="UP000298416"/>
    </source>
</evidence>
<dbReference type="AlphaFoldDB" id="A0A8X8Y8W4"/>
<proteinExistence type="predicted"/>
<evidence type="ECO:0000313" key="1">
    <source>
        <dbReference type="EMBL" id="KAG6426232.1"/>
    </source>
</evidence>
<comment type="caution">
    <text evidence="1">The sequence shown here is derived from an EMBL/GenBank/DDBJ whole genome shotgun (WGS) entry which is preliminary data.</text>
</comment>
<reference evidence="1" key="2">
    <citation type="submission" date="2020-08" db="EMBL/GenBank/DDBJ databases">
        <title>Plant Genome Project.</title>
        <authorList>
            <person name="Zhang R.-G."/>
        </authorList>
    </citation>
    <scope>NUCLEOTIDE SEQUENCE</scope>
    <source>
        <strain evidence="1">Huo1</strain>
        <tissue evidence="1">Leaf</tissue>
    </source>
</reference>
<reference evidence="1" key="1">
    <citation type="submission" date="2018-01" db="EMBL/GenBank/DDBJ databases">
        <authorList>
            <person name="Mao J.F."/>
        </authorList>
    </citation>
    <scope>NUCLEOTIDE SEQUENCE</scope>
    <source>
        <strain evidence="1">Huo1</strain>
        <tissue evidence="1">Leaf</tissue>
    </source>
</reference>
<keyword evidence="2" id="KW-1185">Reference proteome</keyword>
<organism evidence="1">
    <name type="scientific">Salvia splendens</name>
    <name type="common">Scarlet sage</name>
    <dbReference type="NCBI Taxonomy" id="180675"/>
    <lineage>
        <taxon>Eukaryota</taxon>
        <taxon>Viridiplantae</taxon>
        <taxon>Streptophyta</taxon>
        <taxon>Embryophyta</taxon>
        <taxon>Tracheophyta</taxon>
        <taxon>Spermatophyta</taxon>
        <taxon>Magnoliopsida</taxon>
        <taxon>eudicotyledons</taxon>
        <taxon>Gunneridae</taxon>
        <taxon>Pentapetalae</taxon>
        <taxon>asterids</taxon>
        <taxon>lamiids</taxon>
        <taxon>Lamiales</taxon>
        <taxon>Lamiaceae</taxon>
        <taxon>Nepetoideae</taxon>
        <taxon>Mentheae</taxon>
        <taxon>Salviinae</taxon>
        <taxon>Salvia</taxon>
        <taxon>Salvia subgen. Calosphace</taxon>
        <taxon>core Calosphace</taxon>
    </lineage>
</organism>
<gene>
    <name evidence="1" type="ORF">SASPL_110452</name>
</gene>